<evidence type="ECO:0000313" key="3">
    <source>
        <dbReference type="Proteomes" id="UP000078463"/>
    </source>
</evidence>
<gene>
    <name evidence="2" type="ORF">A8O14_07445</name>
</gene>
<reference evidence="3" key="1">
    <citation type="submission" date="2016-05" db="EMBL/GenBank/DDBJ databases">
        <title>Polynucleobacter sp. QLW-P1FAT50C-4 genome.</title>
        <authorList>
            <person name="Hahn M.W."/>
        </authorList>
    </citation>
    <scope>NUCLEOTIDE SEQUENCE [LARGE SCALE GENOMIC DNA]</scope>
    <source>
        <strain evidence="3">QLW-P1FAT50C-4</strain>
    </source>
</reference>
<keyword evidence="1" id="KW-0812">Transmembrane</keyword>
<sequence length="119" mass="12848">MSAMNAMTNALSGWGLWIALVGACLGTYFCRAIGVMLSQSINQDSEIFRWLAAVTYAMVSALTIRLIVMPLGLMATVPLWIRILICALSIGVMVSKPTKRLVPALLTGTLLMVGYGIIR</sequence>
<feature type="transmembrane region" description="Helical" evidence="1">
    <location>
        <begin position="101"/>
        <end position="118"/>
    </location>
</feature>
<dbReference type="RefSeq" id="WP_068948924.1">
    <property type="nucleotide sequence ID" value="NZ_CP015922.1"/>
</dbReference>
<evidence type="ECO:0008006" key="4">
    <source>
        <dbReference type="Google" id="ProtNLM"/>
    </source>
</evidence>
<dbReference type="InterPro" id="IPR008407">
    <property type="entry name" value="Brnchd-chn_aa_trnsp_AzlD"/>
</dbReference>
<proteinExistence type="predicted"/>
<organism evidence="2 3">
    <name type="scientific">Polynucleobacter wuianus</name>
    <dbReference type="NCBI Taxonomy" id="1743168"/>
    <lineage>
        <taxon>Bacteria</taxon>
        <taxon>Pseudomonadati</taxon>
        <taxon>Pseudomonadota</taxon>
        <taxon>Betaproteobacteria</taxon>
        <taxon>Burkholderiales</taxon>
        <taxon>Burkholderiaceae</taxon>
        <taxon>Polynucleobacter</taxon>
    </lineage>
</organism>
<protein>
    <recommendedName>
        <fullName evidence="4">Branched-chain amino acid transport</fullName>
    </recommendedName>
</protein>
<accession>A0A191UG86</accession>
<dbReference type="OrthoDB" id="9133915at2"/>
<dbReference type="KEGG" id="pwu:A8O14_07445"/>
<feature type="transmembrane region" description="Helical" evidence="1">
    <location>
        <begin position="50"/>
        <end position="68"/>
    </location>
</feature>
<feature type="transmembrane region" description="Helical" evidence="1">
    <location>
        <begin position="75"/>
        <end position="95"/>
    </location>
</feature>
<keyword evidence="1" id="KW-0472">Membrane</keyword>
<dbReference type="Pfam" id="PF05437">
    <property type="entry name" value="AzlD"/>
    <property type="match status" value="1"/>
</dbReference>
<evidence type="ECO:0000313" key="2">
    <source>
        <dbReference type="EMBL" id="ANI99916.1"/>
    </source>
</evidence>
<keyword evidence="3" id="KW-1185">Reference proteome</keyword>
<dbReference type="Proteomes" id="UP000078463">
    <property type="component" value="Chromosome"/>
</dbReference>
<dbReference type="STRING" id="1743168.A8O14_07445"/>
<dbReference type="EMBL" id="CP015922">
    <property type="protein sequence ID" value="ANI99916.1"/>
    <property type="molecule type" value="Genomic_DNA"/>
</dbReference>
<name>A0A191UG86_9BURK</name>
<keyword evidence="1" id="KW-1133">Transmembrane helix</keyword>
<dbReference type="AlphaFoldDB" id="A0A191UG86"/>
<evidence type="ECO:0000256" key="1">
    <source>
        <dbReference type="SAM" id="Phobius"/>
    </source>
</evidence>